<dbReference type="InterPro" id="IPR041581">
    <property type="entry name" value="Glyoxalase_6"/>
</dbReference>
<sequence length="115" mass="12793">MGSRWYSVVVDAMDPNRLARWWAEVLDFRLLREVAGEVVIGRDGGPRLLFTRAPAARPDRGRLHIELDPDDRDAELERLLDMGARHVAAGPAGGARIVLADPEGNEFIILTRHDG</sequence>
<dbReference type="PANTHER" id="PTHR35908">
    <property type="entry name" value="HYPOTHETICAL FUSION PROTEIN"/>
    <property type="match status" value="1"/>
</dbReference>
<accession>A0A8J3R094</accession>
<dbReference type="AlphaFoldDB" id="A0A8J3R094"/>
<dbReference type="PROSITE" id="PS51819">
    <property type="entry name" value="VOC"/>
    <property type="match status" value="1"/>
</dbReference>
<dbReference type="CDD" id="cd06587">
    <property type="entry name" value="VOC"/>
    <property type="match status" value="1"/>
</dbReference>
<dbReference type="InterPro" id="IPR029068">
    <property type="entry name" value="Glyas_Bleomycin-R_OHBP_Dase"/>
</dbReference>
<proteinExistence type="predicted"/>
<dbReference type="Gene3D" id="3.10.180.10">
    <property type="entry name" value="2,3-Dihydroxybiphenyl 1,2-Dioxygenase, domain 1"/>
    <property type="match status" value="1"/>
</dbReference>
<dbReference type="Pfam" id="PF18029">
    <property type="entry name" value="Glyoxalase_6"/>
    <property type="match status" value="1"/>
</dbReference>
<evidence type="ECO:0000313" key="2">
    <source>
        <dbReference type="EMBL" id="GIH20610.1"/>
    </source>
</evidence>
<evidence type="ECO:0000259" key="1">
    <source>
        <dbReference type="PROSITE" id="PS51819"/>
    </source>
</evidence>
<organism evidence="2 3">
    <name type="scientific">Rugosimonospora africana</name>
    <dbReference type="NCBI Taxonomy" id="556532"/>
    <lineage>
        <taxon>Bacteria</taxon>
        <taxon>Bacillati</taxon>
        <taxon>Actinomycetota</taxon>
        <taxon>Actinomycetes</taxon>
        <taxon>Micromonosporales</taxon>
        <taxon>Micromonosporaceae</taxon>
        <taxon>Rugosimonospora</taxon>
    </lineage>
</organism>
<dbReference type="Proteomes" id="UP000642748">
    <property type="component" value="Unassembled WGS sequence"/>
</dbReference>
<dbReference type="InterPro" id="IPR037523">
    <property type="entry name" value="VOC_core"/>
</dbReference>
<feature type="domain" description="VOC" evidence="1">
    <location>
        <begin position="4"/>
        <end position="112"/>
    </location>
</feature>
<protein>
    <recommendedName>
        <fullName evidence="1">VOC domain-containing protein</fullName>
    </recommendedName>
</protein>
<reference evidence="2" key="1">
    <citation type="submission" date="2021-01" db="EMBL/GenBank/DDBJ databases">
        <title>Whole genome shotgun sequence of Rugosimonospora africana NBRC 104875.</title>
        <authorList>
            <person name="Komaki H."/>
            <person name="Tamura T."/>
        </authorList>
    </citation>
    <scope>NUCLEOTIDE SEQUENCE</scope>
    <source>
        <strain evidence="2">NBRC 104875</strain>
    </source>
</reference>
<keyword evidence="3" id="KW-1185">Reference proteome</keyword>
<dbReference type="PANTHER" id="PTHR35908:SF1">
    <property type="entry name" value="CONSERVED PROTEIN"/>
    <property type="match status" value="1"/>
</dbReference>
<dbReference type="RefSeq" id="WP_203924030.1">
    <property type="nucleotide sequence ID" value="NZ_BONZ01000101.1"/>
</dbReference>
<evidence type="ECO:0000313" key="3">
    <source>
        <dbReference type="Proteomes" id="UP000642748"/>
    </source>
</evidence>
<dbReference type="SUPFAM" id="SSF54593">
    <property type="entry name" value="Glyoxalase/Bleomycin resistance protein/Dihydroxybiphenyl dioxygenase"/>
    <property type="match status" value="1"/>
</dbReference>
<name>A0A8J3R094_9ACTN</name>
<gene>
    <name evidence="2" type="ORF">Raf01_87820</name>
</gene>
<comment type="caution">
    <text evidence="2">The sequence shown here is derived from an EMBL/GenBank/DDBJ whole genome shotgun (WGS) entry which is preliminary data.</text>
</comment>
<dbReference type="EMBL" id="BONZ01000101">
    <property type="protein sequence ID" value="GIH20610.1"/>
    <property type="molecule type" value="Genomic_DNA"/>
</dbReference>